<reference evidence="1 2" key="1">
    <citation type="submission" date="2015-04" db="EMBL/GenBank/DDBJ databases">
        <authorList>
            <person name="Syromyatnikov M.Y."/>
            <person name="Popov V.N."/>
        </authorList>
    </citation>
    <scope>NUCLEOTIDE SEQUENCE [LARGE SCALE GENOMIC DNA]</scope>
</reference>
<dbReference type="EMBL" id="CVRI01000040">
    <property type="protein sequence ID" value="CRK94763.1"/>
    <property type="molecule type" value="Genomic_DNA"/>
</dbReference>
<keyword evidence="2" id="KW-1185">Reference proteome</keyword>
<gene>
    <name evidence="1" type="ORF">CLUMA_CG008257</name>
</gene>
<name>A0A1J1I3I9_9DIPT</name>
<sequence>MHKQRMKKAAAEKHAKLNEQEIEISIFIENQNCFIIKILIKLFSNSVTSTKSRTLAKEREEF</sequence>
<dbReference type="AlphaFoldDB" id="A0A1J1I3I9"/>
<accession>A0A1J1I3I9</accession>
<proteinExistence type="predicted"/>
<dbReference type="Proteomes" id="UP000183832">
    <property type="component" value="Unassembled WGS sequence"/>
</dbReference>
<organism evidence="1 2">
    <name type="scientific">Clunio marinus</name>
    <dbReference type="NCBI Taxonomy" id="568069"/>
    <lineage>
        <taxon>Eukaryota</taxon>
        <taxon>Metazoa</taxon>
        <taxon>Ecdysozoa</taxon>
        <taxon>Arthropoda</taxon>
        <taxon>Hexapoda</taxon>
        <taxon>Insecta</taxon>
        <taxon>Pterygota</taxon>
        <taxon>Neoptera</taxon>
        <taxon>Endopterygota</taxon>
        <taxon>Diptera</taxon>
        <taxon>Nematocera</taxon>
        <taxon>Chironomoidea</taxon>
        <taxon>Chironomidae</taxon>
        <taxon>Clunio</taxon>
    </lineage>
</organism>
<evidence type="ECO:0000313" key="2">
    <source>
        <dbReference type="Proteomes" id="UP000183832"/>
    </source>
</evidence>
<protein>
    <submittedName>
        <fullName evidence="1">CLUMA_CG008257, isoform A</fullName>
    </submittedName>
</protein>
<evidence type="ECO:0000313" key="1">
    <source>
        <dbReference type="EMBL" id="CRK94763.1"/>
    </source>
</evidence>